<keyword evidence="1" id="KW-0732">Signal</keyword>
<evidence type="ECO:0000256" key="1">
    <source>
        <dbReference type="SAM" id="SignalP"/>
    </source>
</evidence>
<gene>
    <name evidence="2" type="ORF">HCBG_06117</name>
</gene>
<protein>
    <recommendedName>
        <fullName evidence="4">Secreted protein</fullName>
    </recommendedName>
</protein>
<feature type="chain" id="PRO_5002899775" description="Secreted protein" evidence="1">
    <location>
        <begin position="22"/>
        <end position="100"/>
    </location>
</feature>
<dbReference type="InParanoid" id="C0NSI7"/>
<dbReference type="AlphaFoldDB" id="C0NSI7"/>
<name>C0NSI7_AJECG</name>
<evidence type="ECO:0008006" key="4">
    <source>
        <dbReference type="Google" id="ProtNLM"/>
    </source>
</evidence>
<proteinExistence type="predicted"/>
<keyword evidence="3" id="KW-1185">Reference proteome</keyword>
<dbReference type="GeneID" id="69039133"/>
<dbReference type="RefSeq" id="XP_045286334.1">
    <property type="nucleotide sequence ID" value="XM_045433166.1"/>
</dbReference>
<organism evidence="2 3">
    <name type="scientific">Ajellomyces capsulatus (strain G186AR / H82 / ATCC MYA-2454 / RMSCC 2432)</name>
    <name type="common">Darling's disease fungus</name>
    <name type="synonym">Histoplasma capsulatum</name>
    <dbReference type="NCBI Taxonomy" id="447093"/>
    <lineage>
        <taxon>Eukaryota</taxon>
        <taxon>Fungi</taxon>
        <taxon>Dikarya</taxon>
        <taxon>Ascomycota</taxon>
        <taxon>Pezizomycotina</taxon>
        <taxon>Eurotiomycetes</taxon>
        <taxon>Eurotiomycetidae</taxon>
        <taxon>Onygenales</taxon>
        <taxon>Ajellomycetaceae</taxon>
        <taxon>Histoplasma</taxon>
    </lineage>
</organism>
<dbReference type="Proteomes" id="UP000001631">
    <property type="component" value="Unassembled WGS sequence"/>
</dbReference>
<reference evidence="2" key="1">
    <citation type="submission" date="2009-02" db="EMBL/GenBank/DDBJ databases">
        <title>The Genome Sequence of Ajellomyces capsulatus strain G186AR.</title>
        <authorList>
            <consortium name="The Broad Institute Genome Sequencing Platform"/>
            <person name="Champion M."/>
            <person name="Cuomo C."/>
            <person name="Ma L.-J."/>
            <person name="Henn M.R."/>
            <person name="Sil A."/>
            <person name="Goldman B."/>
            <person name="Young S.K."/>
            <person name="Kodira C.D."/>
            <person name="Zeng Q."/>
            <person name="Koehrsen M."/>
            <person name="Alvarado L."/>
            <person name="Berlin A."/>
            <person name="Borenstein D."/>
            <person name="Chen Z."/>
            <person name="Engels R."/>
            <person name="Freedman E."/>
            <person name="Gellesch M."/>
            <person name="Goldberg J."/>
            <person name="Griggs A."/>
            <person name="Gujja S."/>
            <person name="Heiman D."/>
            <person name="Hepburn T."/>
            <person name="Howarth C."/>
            <person name="Jen D."/>
            <person name="Larson L."/>
            <person name="Lewis B."/>
            <person name="Mehta T."/>
            <person name="Park D."/>
            <person name="Pearson M."/>
            <person name="Roberts A."/>
            <person name="Saif S."/>
            <person name="Shea T."/>
            <person name="Shenoy N."/>
            <person name="Sisk P."/>
            <person name="Stolte C."/>
            <person name="Sykes S."/>
            <person name="Walk T."/>
            <person name="White J."/>
            <person name="Yandava C."/>
            <person name="Klein B."/>
            <person name="McEwen J.G."/>
            <person name="Puccia R."/>
            <person name="Goldman G.H."/>
            <person name="Felipe M.S."/>
            <person name="Nino-Vega G."/>
            <person name="San-Blas G."/>
            <person name="Taylor J."/>
            <person name="Mendoza L."/>
            <person name="Galagan J."/>
            <person name="Nusbaum C."/>
            <person name="Birren B."/>
        </authorList>
    </citation>
    <scope>NUCLEOTIDE SEQUENCE</scope>
    <source>
        <strain evidence="2">G186AR</strain>
    </source>
</reference>
<dbReference type="HOGENOM" id="CLU_2305252_0_0_1"/>
<dbReference type="EMBL" id="GG663370">
    <property type="protein sequence ID" value="EEH05853.1"/>
    <property type="molecule type" value="Genomic_DNA"/>
</dbReference>
<feature type="signal peptide" evidence="1">
    <location>
        <begin position="1"/>
        <end position="21"/>
    </location>
</feature>
<evidence type="ECO:0000313" key="3">
    <source>
        <dbReference type="Proteomes" id="UP000001631"/>
    </source>
</evidence>
<evidence type="ECO:0000313" key="2">
    <source>
        <dbReference type="EMBL" id="EEH05853.1"/>
    </source>
</evidence>
<sequence length="100" mass="10698">MKRGTRAGSGWLLLAVASANAEAGLKLATPPVAVVAVVVVVVVVVCQHIGQPGEWAEAAERAGRYGKVAHSYTQKMNNRTTYKQRGGETCGTKWLMLVYL</sequence>
<accession>C0NSI7</accession>